<organism evidence="4 5">
    <name type="scientific">Novipirellula artificiosorum</name>
    <dbReference type="NCBI Taxonomy" id="2528016"/>
    <lineage>
        <taxon>Bacteria</taxon>
        <taxon>Pseudomonadati</taxon>
        <taxon>Planctomycetota</taxon>
        <taxon>Planctomycetia</taxon>
        <taxon>Pirellulales</taxon>
        <taxon>Pirellulaceae</taxon>
        <taxon>Novipirellula</taxon>
    </lineage>
</organism>
<evidence type="ECO:0000256" key="1">
    <source>
        <dbReference type="ARBA" id="ARBA00006154"/>
    </source>
</evidence>
<dbReference type="CDD" id="cd07939">
    <property type="entry name" value="DRE_TIM_NifV"/>
    <property type="match status" value="1"/>
</dbReference>
<dbReference type="Pfam" id="PF00682">
    <property type="entry name" value="HMGL-like"/>
    <property type="match status" value="1"/>
</dbReference>
<evidence type="ECO:0000313" key="4">
    <source>
        <dbReference type="EMBL" id="TWU42260.1"/>
    </source>
</evidence>
<dbReference type="GO" id="GO:0003852">
    <property type="term" value="F:2-isopropylmalate synthase activity"/>
    <property type="evidence" value="ECO:0007669"/>
    <property type="project" value="UniProtKB-EC"/>
</dbReference>
<keyword evidence="4" id="KW-0012">Acyltransferase</keyword>
<dbReference type="PROSITE" id="PS50991">
    <property type="entry name" value="PYR_CT"/>
    <property type="match status" value="1"/>
</dbReference>
<sequence length="376" mass="40836">MKTQDQIWLIDSTLRDGEQRADVAFSHEQRKAIAVMLDHLGIPEIEVGTPAAGQDEIDSIRRLVDLGLDCRLTGWCRALTEDLDAAEQANLTAVHFSLPVSCVLLSALGRDRGWVLGQLHRLLLDATRRFEFVSVGMQDASRTDVSFLLDLACTAAMHGADRVRIADTVGVWDPLATWDVVGLIREAVPDIELGFHGHNDLGMATANSLAALQAGADSVDVTVNGLGERAGNAALEEVVMAMKIVLKCTTSYKSETLSSLSDYVAQASGVPIAAHKPIVGKQVFRHESGIHVRAMQRDRRSYEPFAPAEVGQADSVTVLGKHSGRAALHQAFAESGIELNPEQLMDLLQRVREQASSLGRSLLPAEVMRLYESRST</sequence>
<gene>
    <name evidence="4" type="primary">leuA_2</name>
    <name evidence="4" type="ORF">Poly41_05560</name>
</gene>
<dbReference type="Gene3D" id="1.10.238.260">
    <property type="match status" value="1"/>
</dbReference>
<dbReference type="InterPro" id="IPR000891">
    <property type="entry name" value="PYR_CT"/>
</dbReference>
<dbReference type="InterPro" id="IPR054691">
    <property type="entry name" value="LeuA/HCS_post-cat"/>
</dbReference>
<dbReference type="Pfam" id="PF22617">
    <property type="entry name" value="HCS_D2"/>
    <property type="match status" value="1"/>
</dbReference>
<dbReference type="Gene3D" id="3.20.20.70">
    <property type="entry name" value="Aldolase class I"/>
    <property type="match status" value="1"/>
</dbReference>
<dbReference type="AlphaFoldDB" id="A0A5C6E078"/>
<proteinExistence type="inferred from homology"/>
<dbReference type="Proteomes" id="UP000319143">
    <property type="component" value="Unassembled WGS sequence"/>
</dbReference>
<protein>
    <submittedName>
        <fullName evidence="4">2-isopropylmalate synthase</fullName>
        <ecNumber evidence="4">2.3.3.13</ecNumber>
    </submittedName>
</protein>
<evidence type="ECO:0000256" key="2">
    <source>
        <dbReference type="ARBA" id="ARBA00022679"/>
    </source>
</evidence>
<evidence type="ECO:0000313" key="5">
    <source>
        <dbReference type="Proteomes" id="UP000319143"/>
    </source>
</evidence>
<comment type="similarity">
    <text evidence="1">Belongs to the alpha-IPM synthase/homocitrate synthase family.</text>
</comment>
<dbReference type="EMBL" id="SJPV01000001">
    <property type="protein sequence ID" value="TWU42260.1"/>
    <property type="molecule type" value="Genomic_DNA"/>
</dbReference>
<keyword evidence="2 4" id="KW-0808">Transferase</keyword>
<dbReference type="RefSeq" id="WP_146524352.1">
    <property type="nucleotide sequence ID" value="NZ_SJPV01000001.1"/>
</dbReference>
<dbReference type="InterPro" id="IPR002034">
    <property type="entry name" value="AIPM/Hcit_synth_CS"/>
</dbReference>
<accession>A0A5C6E078</accession>
<name>A0A5C6E078_9BACT</name>
<dbReference type="InterPro" id="IPR013477">
    <property type="entry name" value="NifV/FrbC"/>
</dbReference>
<dbReference type="PANTHER" id="PTHR42880">
    <property type="entry name" value="HOMOCITRATE SYNTHASE"/>
    <property type="match status" value="1"/>
</dbReference>
<evidence type="ECO:0000259" key="3">
    <source>
        <dbReference type="PROSITE" id="PS50991"/>
    </source>
</evidence>
<feature type="domain" description="Pyruvate carboxyltransferase" evidence="3">
    <location>
        <begin position="7"/>
        <end position="258"/>
    </location>
</feature>
<reference evidence="4 5" key="1">
    <citation type="submission" date="2019-02" db="EMBL/GenBank/DDBJ databases">
        <title>Deep-cultivation of Planctomycetes and their phenomic and genomic characterization uncovers novel biology.</title>
        <authorList>
            <person name="Wiegand S."/>
            <person name="Jogler M."/>
            <person name="Boedeker C."/>
            <person name="Pinto D."/>
            <person name="Vollmers J."/>
            <person name="Rivas-Marin E."/>
            <person name="Kohn T."/>
            <person name="Peeters S.H."/>
            <person name="Heuer A."/>
            <person name="Rast P."/>
            <person name="Oberbeckmann S."/>
            <person name="Bunk B."/>
            <person name="Jeske O."/>
            <person name="Meyerdierks A."/>
            <person name="Storesund J.E."/>
            <person name="Kallscheuer N."/>
            <person name="Luecker S."/>
            <person name="Lage O.M."/>
            <person name="Pohl T."/>
            <person name="Merkel B.J."/>
            <person name="Hornburger P."/>
            <person name="Mueller R.-W."/>
            <person name="Bruemmer F."/>
            <person name="Labrenz M."/>
            <person name="Spormann A.M."/>
            <person name="Op Den Camp H."/>
            <person name="Overmann J."/>
            <person name="Amann R."/>
            <person name="Jetten M.S.M."/>
            <person name="Mascher T."/>
            <person name="Medema M.H."/>
            <person name="Devos D.P."/>
            <person name="Kaster A.-K."/>
            <person name="Ovreas L."/>
            <person name="Rohde M."/>
            <person name="Galperin M.Y."/>
            <person name="Jogler C."/>
        </authorList>
    </citation>
    <scope>NUCLEOTIDE SEQUENCE [LARGE SCALE GENOMIC DNA]</scope>
    <source>
        <strain evidence="4 5">Poly41</strain>
    </source>
</reference>
<dbReference type="PROSITE" id="PS00816">
    <property type="entry name" value="AIPM_HOMOCIT_SYNTH_2"/>
    <property type="match status" value="1"/>
</dbReference>
<dbReference type="EC" id="2.3.3.13" evidence="4"/>
<comment type="caution">
    <text evidence="4">The sequence shown here is derived from an EMBL/GenBank/DDBJ whole genome shotgun (WGS) entry which is preliminary data.</text>
</comment>
<dbReference type="GO" id="GO:0019752">
    <property type="term" value="P:carboxylic acid metabolic process"/>
    <property type="evidence" value="ECO:0007669"/>
    <property type="project" value="InterPro"/>
</dbReference>
<dbReference type="PANTHER" id="PTHR42880:SF1">
    <property type="entry name" value="ISOPROPYLMALATE_HOMOCITRATE_CITRAMALATE SYNTHASE FAMILY PROTEIN"/>
    <property type="match status" value="1"/>
</dbReference>
<dbReference type="InterPro" id="IPR013785">
    <property type="entry name" value="Aldolase_TIM"/>
</dbReference>
<dbReference type="OrthoDB" id="9804858at2"/>
<keyword evidence="5" id="KW-1185">Reference proteome</keyword>
<dbReference type="SUPFAM" id="SSF51569">
    <property type="entry name" value="Aldolase"/>
    <property type="match status" value="1"/>
</dbReference>